<comment type="similarity">
    <text evidence="2 7">Belongs to the group II decarboxylase family.</text>
</comment>
<dbReference type="GO" id="GO:0019752">
    <property type="term" value="P:carboxylic acid metabolic process"/>
    <property type="evidence" value="ECO:0007669"/>
    <property type="project" value="InterPro"/>
</dbReference>
<gene>
    <name evidence="8" type="ORF">Strain138_002802</name>
    <name evidence="9" type="ORF">Strain318_002802</name>
</gene>
<dbReference type="GO" id="GO:0005737">
    <property type="term" value="C:cytoplasm"/>
    <property type="evidence" value="ECO:0007669"/>
    <property type="project" value="TreeGrafter"/>
</dbReference>
<dbReference type="InterPro" id="IPR015424">
    <property type="entry name" value="PyrdxlP-dep_Trfase"/>
</dbReference>
<evidence type="ECO:0000256" key="6">
    <source>
        <dbReference type="PIRSR" id="PIRSR602129-50"/>
    </source>
</evidence>
<evidence type="ECO:0000256" key="4">
    <source>
        <dbReference type="ARBA" id="ARBA00022898"/>
    </source>
</evidence>
<name>A0AA49K243_9BACT</name>
<evidence type="ECO:0000313" key="9">
    <source>
        <dbReference type="EMBL" id="WKW16387.1"/>
    </source>
</evidence>
<dbReference type="InterPro" id="IPR015422">
    <property type="entry name" value="PyrdxlP-dep_Trfase_small"/>
</dbReference>
<dbReference type="GO" id="GO:0030170">
    <property type="term" value="F:pyridoxal phosphate binding"/>
    <property type="evidence" value="ECO:0007669"/>
    <property type="project" value="InterPro"/>
</dbReference>
<dbReference type="InterPro" id="IPR021115">
    <property type="entry name" value="Pyridoxal-P_BS"/>
</dbReference>
<sequence length="485" mass="53187">MSAPPRPAEHGDLPLEEFERHATQLAHWIATYLGSPERYAVLAPVAPGAVAASLPAAMPPEAESLDAILADLDRVVMPGVTHWNHPGFFAYFANTASVPGILGELVSAALNQVGILWRTSPVLAEMEQVTTGWLRDAMGLPREWFGMLTDTASTSTLQALAAARERDATLDIRERGMAGRSDLPALRVYCSDQAHSSVDKAVITLGLGRANCVRIASDGAQRMRVDALRAQVEADVAAGMRPMAVVATLGTTSSTAVDPIAEIAALCERHGLWLHADAAYGGVLAMLPERRAMFAGLERADSLVVNPHKWLFTPMDCSVLWTRHPDVLRRAFSLTPEYLRTREQDVALSYSDYSFQLGRRFRALKLWFVLRAFGLAGIQARLRFHCALAERAAEWIAAEPGWELLAPVTMSVVCFRHRPTGVVDEAALERHNAAILERVNASGRVFLSHTKLDGRYTLRIAIGNLRTEERHVAEAWRLLREAAQA</sequence>
<dbReference type="RefSeq" id="WP_367886334.1">
    <property type="nucleotide sequence ID" value="NZ_CP130612.1"/>
</dbReference>
<dbReference type="InterPro" id="IPR010977">
    <property type="entry name" value="Aromatic_deC"/>
</dbReference>
<keyword evidence="5 7" id="KW-0456">Lyase</keyword>
<dbReference type="EMBL" id="CP130612">
    <property type="protein sequence ID" value="WKW13480.1"/>
    <property type="molecule type" value="Genomic_DNA"/>
</dbReference>
<protein>
    <submittedName>
        <fullName evidence="9">Pyridoxal-dependent decarboxylase</fullName>
    </submittedName>
</protein>
<dbReference type="InterPro" id="IPR015421">
    <property type="entry name" value="PyrdxlP-dep_Trfase_major"/>
</dbReference>
<dbReference type="Gene3D" id="3.40.640.10">
    <property type="entry name" value="Type I PLP-dependent aspartate aminotransferase-like (Major domain)"/>
    <property type="match status" value="1"/>
</dbReference>
<dbReference type="PROSITE" id="PS00392">
    <property type="entry name" value="DDC_GAD_HDC_YDC"/>
    <property type="match status" value="1"/>
</dbReference>
<accession>A0AA49K243</accession>
<evidence type="ECO:0000256" key="3">
    <source>
        <dbReference type="ARBA" id="ARBA00022793"/>
    </source>
</evidence>
<dbReference type="PRINTS" id="PR00800">
    <property type="entry name" value="YHDCRBOXLASE"/>
</dbReference>
<dbReference type="PANTHER" id="PTHR11999">
    <property type="entry name" value="GROUP II PYRIDOXAL-5-PHOSPHATE DECARBOXYLASE"/>
    <property type="match status" value="1"/>
</dbReference>
<dbReference type="Gene3D" id="3.90.1150.10">
    <property type="entry name" value="Aspartate Aminotransferase, domain 1"/>
    <property type="match status" value="1"/>
</dbReference>
<keyword evidence="4 6" id="KW-0663">Pyridoxal phosphate</keyword>
<evidence type="ECO:0000256" key="1">
    <source>
        <dbReference type="ARBA" id="ARBA00001933"/>
    </source>
</evidence>
<evidence type="ECO:0000256" key="5">
    <source>
        <dbReference type="ARBA" id="ARBA00023239"/>
    </source>
</evidence>
<dbReference type="Gene3D" id="1.20.1340.10">
    <property type="entry name" value="dopa decarboxylase, N-terminal domain"/>
    <property type="match status" value="1"/>
</dbReference>
<dbReference type="AlphaFoldDB" id="A0AA49K243"/>
<proteinExistence type="inferred from homology"/>
<feature type="modified residue" description="N6-(pyridoxal phosphate)lysine" evidence="6">
    <location>
        <position position="309"/>
    </location>
</feature>
<evidence type="ECO:0000313" key="10">
    <source>
        <dbReference type="Proteomes" id="UP001229955"/>
    </source>
</evidence>
<reference evidence="9" key="1">
    <citation type="submission" date="2023-07" db="EMBL/GenBank/DDBJ databases">
        <authorList>
            <person name="Haufschild T."/>
            <person name="Kallscheuer N."/>
            <person name="Hammer J."/>
            <person name="Kohn T."/>
            <person name="Kabuu M."/>
            <person name="Jogler M."/>
            <person name="Wohfarth N."/>
            <person name="Heuer A."/>
            <person name="Rohde M."/>
            <person name="van Teeseling M.C.F."/>
            <person name="Jogler C."/>
        </authorList>
    </citation>
    <scope>NUCLEOTIDE SEQUENCE</scope>
    <source>
        <strain evidence="8">Strain 138</strain>
        <strain evidence="9">Strain 318</strain>
    </source>
</reference>
<organism evidence="9 10">
    <name type="scientific">Pseudogemmatithrix spongiicola</name>
    <dbReference type="NCBI Taxonomy" id="3062599"/>
    <lineage>
        <taxon>Bacteria</taxon>
        <taxon>Pseudomonadati</taxon>
        <taxon>Gemmatimonadota</taxon>
        <taxon>Gemmatimonadia</taxon>
        <taxon>Gemmatimonadales</taxon>
        <taxon>Gemmatimonadaceae</taxon>
        <taxon>Pseudogemmatithrix</taxon>
    </lineage>
</organism>
<keyword evidence="3" id="KW-0210">Decarboxylase</keyword>
<dbReference type="PANTHER" id="PTHR11999:SF70">
    <property type="entry name" value="MIP05841P"/>
    <property type="match status" value="1"/>
</dbReference>
<dbReference type="GO" id="GO:0016831">
    <property type="term" value="F:carboxy-lyase activity"/>
    <property type="evidence" value="ECO:0007669"/>
    <property type="project" value="UniProtKB-KW"/>
</dbReference>
<dbReference type="KEGG" id="pspc:Strain318_002802"/>
<dbReference type="InterPro" id="IPR002129">
    <property type="entry name" value="PyrdxlP-dep_de-COase"/>
</dbReference>
<dbReference type="GO" id="GO:0006520">
    <property type="term" value="P:amino acid metabolic process"/>
    <property type="evidence" value="ECO:0007669"/>
    <property type="project" value="InterPro"/>
</dbReference>
<dbReference type="EMBL" id="CP130613">
    <property type="protein sequence ID" value="WKW16387.1"/>
    <property type="molecule type" value="Genomic_DNA"/>
</dbReference>
<keyword evidence="10" id="KW-1185">Reference proteome</keyword>
<comment type="cofactor">
    <cofactor evidence="1 6 7">
        <name>pyridoxal 5'-phosphate</name>
        <dbReference type="ChEBI" id="CHEBI:597326"/>
    </cofactor>
</comment>
<evidence type="ECO:0000256" key="7">
    <source>
        <dbReference type="RuleBase" id="RU000382"/>
    </source>
</evidence>
<evidence type="ECO:0000313" key="8">
    <source>
        <dbReference type="EMBL" id="WKW13480.1"/>
    </source>
</evidence>
<dbReference type="Pfam" id="PF00282">
    <property type="entry name" value="Pyridoxal_deC"/>
    <property type="match status" value="1"/>
</dbReference>
<accession>A0AA49JWJ4</accession>
<dbReference type="SUPFAM" id="SSF53383">
    <property type="entry name" value="PLP-dependent transferases"/>
    <property type="match status" value="1"/>
</dbReference>
<evidence type="ECO:0000256" key="2">
    <source>
        <dbReference type="ARBA" id="ARBA00009533"/>
    </source>
</evidence>
<dbReference type="Proteomes" id="UP001229955">
    <property type="component" value="Chromosome"/>
</dbReference>